<evidence type="ECO:0000256" key="1">
    <source>
        <dbReference type="ARBA" id="ARBA00001970"/>
    </source>
</evidence>
<keyword evidence="4" id="KW-0479">Metal-binding</keyword>
<accession>A0A1L7XR77</accession>
<dbReference type="PANTHER" id="PTHR33577:SF15">
    <property type="entry name" value="HEME HALOPEROXIDASE FAMILY PROFILE DOMAIN-CONTAINING PROTEIN"/>
    <property type="match status" value="1"/>
</dbReference>
<dbReference type="OrthoDB" id="407298at2759"/>
<dbReference type="Pfam" id="PF01328">
    <property type="entry name" value="Peroxidase_2"/>
    <property type="match status" value="1"/>
</dbReference>
<evidence type="ECO:0000256" key="7">
    <source>
        <dbReference type="ARBA" id="ARBA00025795"/>
    </source>
</evidence>
<keyword evidence="6" id="KW-0408">Iron</keyword>
<organism evidence="11 12">
    <name type="scientific">Phialocephala subalpina</name>
    <dbReference type="NCBI Taxonomy" id="576137"/>
    <lineage>
        <taxon>Eukaryota</taxon>
        <taxon>Fungi</taxon>
        <taxon>Dikarya</taxon>
        <taxon>Ascomycota</taxon>
        <taxon>Pezizomycotina</taxon>
        <taxon>Leotiomycetes</taxon>
        <taxon>Helotiales</taxon>
        <taxon>Mollisiaceae</taxon>
        <taxon>Phialocephala</taxon>
        <taxon>Phialocephala fortinii species complex</taxon>
    </lineage>
</organism>
<evidence type="ECO:0000256" key="3">
    <source>
        <dbReference type="ARBA" id="ARBA00022617"/>
    </source>
</evidence>
<evidence type="ECO:0000256" key="6">
    <source>
        <dbReference type="ARBA" id="ARBA00023004"/>
    </source>
</evidence>
<evidence type="ECO:0000313" key="12">
    <source>
        <dbReference type="Proteomes" id="UP000184330"/>
    </source>
</evidence>
<dbReference type="EMBL" id="FJOG01000044">
    <property type="protein sequence ID" value="CZR67509.1"/>
    <property type="molecule type" value="Genomic_DNA"/>
</dbReference>
<comment type="cofactor">
    <cofactor evidence="1">
        <name>heme b</name>
        <dbReference type="ChEBI" id="CHEBI:60344"/>
    </cofactor>
</comment>
<gene>
    <name evidence="11" type="ORF">PAC_17408</name>
</gene>
<keyword evidence="12" id="KW-1185">Reference proteome</keyword>
<comment type="similarity">
    <text evidence="7">Belongs to the chloroperoxidase family.</text>
</comment>
<feature type="chain" id="PRO_5012882842" description="Heme haloperoxidase family profile domain-containing protein" evidence="9">
    <location>
        <begin position="17"/>
        <end position="418"/>
    </location>
</feature>
<evidence type="ECO:0000256" key="5">
    <source>
        <dbReference type="ARBA" id="ARBA00023002"/>
    </source>
</evidence>
<dbReference type="PROSITE" id="PS51405">
    <property type="entry name" value="HEME_HALOPEROXIDASE"/>
    <property type="match status" value="1"/>
</dbReference>
<evidence type="ECO:0000259" key="10">
    <source>
        <dbReference type="PROSITE" id="PS51405"/>
    </source>
</evidence>
<sequence>MRFLLSIASLAAIAAAFPFVAEQEGIKNSHIVRRQQSGGYQPGGPETCPFNPNHEYPVPVSDEFQYNGAKGGLPGRGQGGYLVPDPEDPDHQFIAPTDQDIRGPCPGLNAAANHGFIARDGISNYSELVDAVQNVYNVGYDLANFLALVSIVVADGDVLTTKVSIGCDATTRTANPLSIHGSEPGLDGHNKFEGDVSLTRDDYFLGKGDNFNFNGTLFGMMAETTNGTFDFNGLAEYRYNRYVQSRQENSEMFFGPLGLFQYGAASFVYELMPSGSDNYVPTMENTKSFFGAKQESDGTWTQIPEQIPANWTNRVTPYSLIDVSVQIGEMYGKHPVGFGGNVNGAFVGLDFPPFIEGGNITAAKPSDYACLLYQLISGPIPSSLNVLVTPTIEALQFVLTMIGGSSFTNLGCAIPVTK</sequence>
<evidence type="ECO:0000313" key="11">
    <source>
        <dbReference type="EMBL" id="CZR67509.1"/>
    </source>
</evidence>
<name>A0A1L7XR77_9HELO</name>
<evidence type="ECO:0000256" key="9">
    <source>
        <dbReference type="SAM" id="SignalP"/>
    </source>
</evidence>
<protein>
    <recommendedName>
        <fullName evidence="10">Heme haloperoxidase family profile domain-containing protein</fullName>
    </recommendedName>
</protein>
<keyword evidence="9" id="KW-0732">Signal</keyword>
<dbReference type="GO" id="GO:0004601">
    <property type="term" value="F:peroxidase activity"/>
    <property type="evidence" value="ECO:0007669"/>
    <property type="project" value="UniProtKB-KW"/>
</dbReference>
<proteinExistence type="inferred from homology"/>
<dbReference type="SUPFAM" id="SSF47571">
    <property type="entry name" value="Cloroperoxidase"/>
    <property type="match status" value="1"/>
</dbReference>
<dbReference type="InterPro" id="IPR036851">
    <property type="entry name" value="Chloroperoxidase-like_sf"/>
</dbReference>
<keyword evidence="5" id="KW-0560">Oxidoreductase</keyword>
<dbReference type="InterPro" id="IPR000028">
    <property type="entry name" value="Chloroperoxidase"/>
</dbReference>
<dbReference type="Gene3D" id="1.10.489.10">
    <property type="entry name" value="Chloroperoxidase-like"/>
    <property type="match status" value="1"/>
</dbReference>
<keyword evidence="2" id="KW-0575">Peroxidase</keyword>
<evidence type="ECO:0000256" key="2">
    <source>
        <dbReference type="ARBA" id="ARBA00022559"/>
    </source>
</evidence>
<evidence type="ECO:0000256" key="4">
    <source>
        <dbReference type="ARBA" id="ARBA00022723"/>
    </source>
</evidence>
<dbReference type="GO" id="GO:0046872">
    <property type="term" value="F:metal ion binding"/>
    <property type="evidence" value="ECO:0007669"/>
    <property type="project" value="UniProtKB-KW"/>
</dbReference>
<keyword evidence="3" id="KW-0349">Heme</keyword>
<reference evidence="11 12" key="1">
    <citation type="submission" date="2016-03" db="EMBL/GenBank/DDBJ databases">
        <authorList>
            <person name="Ploux O."/>
        </authorList>
    </citation>
    <scope>NUCLEOTIDE SEQUENCE [LARGE SCALE GENOMIC DNA]</scope>
    <source>
        <strain evidence="11 12">UAMH 11012</strain>
    </source>
</reference>
<feature type="region of interest" description="Disordered" evidence="8">
    <location>
        <begin position="35"/>
        <end position="54"/>
    </location>
</feature>
<evidence type="ECO:0000256" key="8">
    <source>
        <dbReference type="SAM" id="MobiDB-lite"/>
    </source>
</evidence>
<dbReference type="AlphaFoldDB" id="A0A1L7XR77"/>
<dbReference type="PANTHER" id="PTHR33577">
    <property type="entry name" value="STERIGMATOCYSTIN BIOSYNTHESIS PEROXIDASE STCC-RELATED"/>
    <property type="match status" value="1"/>
</dbReference>
<dbReference type="Proteomes" id="UP000184330">
    <property type="component" value="Unassembled WGS sequence"/>
</dbReference>
<feature type="domain" description="Heme haloperoxidase family profile" evidence="10">
    <location>
        <begin position="89"/>
        <end position="325"/>
    </location>
</feature>
<feature type="signal peptide" evidence="9">
    <location>
        <begin position="1"/>
        <end position="16"/>
    </location>
</feature>